<dbReference type="Proteomes" id="UP001078443">
    <property type="component" value="Unassembled WGS sequence"/>
</dbReference>
<dbReference type="Pfam" id="PF00578">
    <property type="entry name" value="AhpC-TSA"/>
    <property type="match status" value="1"/>
</dbReference>
<dbReference type="InterPro" id="IPR050553">
    <property type="entry name" value="Thioredoxin_ResA/DsbE_sf"/>
</dbReference>
<sequence>MSKKTVVGLISVTIIIVAFYGIKLYTNSYKNDLNKVIEDTEQNEKIKQEENEKLDKEKEGEKEAGEIDYNKDNNFTLADLDENTISLSDYKGKKVFLNFWASWCSPCRSEMPDMDTLYENIKDSDTVMLAVNIGEDKDDVKKFIDNNEFQFKVLLDTKTKVGEQYSVSGIPTSFLIDENGNIVRSITGAMSLKQMQEFIR</sequence>
<dbReference type="InterPro" id="IPR013766">
    <property type="entry name" value="Thioredoxin_domain"/>
</dbReference>
<feature type="transmembrane region" description="Helical" evidence="2">
    <location>
        <begin position="6"/>
        <end position="25"/>
    </location>
</feature>
<feature type="coiled-coil region" evidence="1">
    <location>
        <begin position="30"/>
        <end position="64"/>
    </location>
</feature>
<comment type="caution">
    <text evidence="4">The sequence shown here is derived from an EMBL/GenBank/DDBJ whole genome shotgun (WGS) entry which is preliminary data.</text>
</comment>
<name>A0ABT4D5V2_9CLOT</name>
<keyword evidence="2" id="KW-1133">Transmembrane helix</keyword>
<dbReference type="InterPro" id="IPR000866">
    <property type="entry name" value="AhpC/TSA"/>
</dbReference>
<gene>
    <name evidence="4" type="ORF">OW763_14590</name>
</gene>
<dbReference type="CDD" id="cd02966">
    <property type="entry name" value="TlpA_like_family"/>
    <property type="match status" value="1"/>
</dbReference>
<evidence type="ECO:0000256" key="2">
    <source>
        <dbReference type="SAM" id="Phobius"/>
    </source>
</evidence>
<evidence type="ECO:0000313" key="4">
    <source>
        <dbReference type="EMBL" id="MCY6485560.1"/>
    </source>
</evidence>
<organism evidence="4 5">
    <name type="scientific">Clostridium aestuarii</name>
    <dbReference type="NCBI Taxonomy" id="338193"/>
    <lineage>
        <taxon>Bacteria</taxon>
        <taxon>Bacillati</taxon>
        <taxon>Bacillota</taxon>
        <taxon>Clostridia</taxon>
        <taxon>Eubacteriales</taxon>
        <taxon>Clostridiaceae</taxon>
        <taxon>Clostridium</taxon>
    </lineage>
</organism>
<keyword evidence="2" id="KW-0812">Transmembrane</keyword>
<accession>A0ABT4D5V2</accession>
<keyword evidence="1" id="KW-0175">Coiled coil</keyword>
<evidence type="ECO:0000259" key="3">
    <source>
        <dbReference type="PROSITE" id="PS51352"/>
    </source>
</evidence>
<keyword evidence="2" id="KW-0472">Membrane</keyword>
<dbReference type="InterPro" id="IPR036249">
    <property type="entry name" value="Thioredoxin-like_sf"/>
</dbReference>
<feature type="domain" description="Thioredoxin" evidence="3">
    <location>
        <begin position="66"/>
        <end position="200"/>
    </location>
</feature>
<evidence type="ECO:0000256" key="1">
    <source>
        <dbReference type="SAM" id="Coils"/>
    </source>
</evidence>
<proteinExistence type="predicted"/>
<evidence type="ECO:0000313" key="5">
    <source>
        <dbReference type="Proteomes" id="UP001078443"/>
    </source>
</evidence>
<dbReference type="PROSITE" id="PS51352">
    <property type="entry name" value="THIOREDOXIN_2"/>
    <property type="match status" value="1"/>
</dbReference>
<protein>
    <submittedName>
        <fullName evidence="4">TlpA disulfide reductase family protein</fullName>
    </submittedName>
</protein>
<dbReference type="SUPFAM" id="SSF52833">
    <property type="entry name" value="Thioredoxin-like"/>
    <property type="match status" value="1"/>
</dbReference>
<dbReference type="Gene3D" id="3.40.30.10">
    <property type="entry name" value="Glutaredoxin"/>
    <property type="match status" value="1"/>
</dbReference>
<dbReference type="RefSeq" id="WP_268042000.1">
    <property type="nucleotide sequence ID" value="NZ_JAPQER010000008.1"/>
</dbReference>
<dbReference type="PANTHER" id="PTHR42852:SF13">
    <property type="entry name" value="PROTEIN DIPZ"/>
    <property type="match status" value="1"/>
</dbReference>
<reference evidence="4" key="1">
    <citation type="submission" date="2022-12" db="EMBL/GenBank/DDBJ databases">
        <authorList>
            <person name="Wang J."/>
        </authorList>
    </citation>
    <scope>NUCLEOTIDE SEQUENCE</scope>
    <source>
        <strain evidence="4">HY-45-18</strain>
    </source>
</reference>
<keyword evidence="5" id="KW-1185">Reference proteome</keyword>
<dbReference type="PANTHER" id="PTHR42852">
    <property type="entry name" value="THIOL:DISULFIDE INTERCHANGE PROTEIN DSBE"/>
    <property type="match status" value="1"/>
</dbReference>
<dbReference type="EMBL" id="JAPQER010000008">
    <property type="protein sequence ID" value="MCY6485560.1"/>
    <property type="molecule type" value="Genomic_DNA"/>
</dbReference>